<dbReference type="KEGG" id="ppel:H6H00_27895"/>
<evidence type="ECO:0000313" key="1">
    <source>
        <dbReference type="EMBL" id="QNG51873.1"/>
    </source>
</evidence>
<dbReference type="AlphaFoldDB" id="A0A7G7MGG2"/>
<dbReference type="Proteomes" id="UP000515728">
    <property type="component" value="Chromosome"/>
</dbReference>
<organism evidence="1 2">
    <name type="scientific">Pseudonocardia petroleophila</name>
    <dbReference type="NCBI Taxonomy" id="37331"/>
    <lineage>
        <taxon>Bacteria</taxon>
        <taxon>Bacillati</taxon>
        <taxon>Actinomycetota</taxon>
        <taxon>Actinomycetes</taxon>
        <taxon>Pseudonocardiales</taxon>
        <taxon>Pseudonocardiaceae</taxon>
        <taxon>Pseudonocardia</taxon>
    </lineage>
</organism>
<accession>A0A7G7MGG2</accession>
<gene>
    <name evidence="1" type="ORF">H6H00_27895</name>
</gene>
<dbReference type="RefSeq" id="WP_185718625.1">
    <property type="nucleotide sequence ID" value="NZ_BAAAWI010000001.1"/>
</dbReference>
<evidence type="ECO:0000313" key="2">
    <source>
        <dbReference type="Proteomes" id="UP000515728"/>
    </source>
</evidence>
<sequence>MDEIDGAAFFGAVLRAVACTRNHNEDRAEYAAGVLAPAARIREFETELGGRTPTRSEAEQVLSWLDTILRTKRTPDEEREHHTGYIARVSGLSLVRADVAA</sequence>
<keyword evidence="2" id="KW-1185">Reference proteome</keyword>
<protein>
    <submittedName>
        <fullName evidence="1">Uncharacterized protein</fullName>
    </submittedName>
</protein>
<reference evidence="1 2" key="1">
    <citation type="submission" date="2020-08" db="EMBL/GenBank/DDBJ databases">
        <authorList>
            <person name="Mo P."/>
        </authorList>
    </citation>
    <scope>NUCLEOTIDE SEQUENCE [LARGE SCALE GENOMIC DNA]</scope>
    <source>
        <strain evidence="1 2">CGMCC 4.1532</strain>
    </source>
</reference>
<proteinExistence type="predicted"/>
<dbReference type="EMBL" id="CP060131">
    <property type="protein sequence ID" value="QNG51873.1"/>
    <property type="molecule type" value="Genomic_DNA"/>
</dbReference>
<name>A0A7G7MGG2_9PSEU</name>